<keyword evidence="4" id="KW-1185">Reference proteome</keyword>
<keyword evidence="2" id="KW-0732">Signal</keyword>
<sequence>MNSKKLASFVLRLVFAYISVTSVVELPRGVTSSRTSLRGAMLGVKSSPSKTADFHPSQHGLALPHHRALLEEVATTARKRASPRPSPPKPPRSPKPPPRRRSSSPLPPPPPSPQAPSTPAPSSSTLIAKSSDEVANLGSRVCGAVTLVSPRDEFGALKYTFGKQVSCDRMAQWMAVNLTDAARKAGAQLLIPFALESCSAAYDPSASPPVVPAVTVCGSFVDLEEAAKIQDPLQPLLAQWRYLVLGRTVPGGDVPYFCPPPGYDIETMAWGEEDEDESPAGYLNIEC</sequence>
<feature type="chain" id="PRO_5040890137" evidence="2">
    <location>
        <begin position="23"/>
        <end position="287"/>
    </location>
</feature>
<protein>
    <submittedName>
        <fullName evidence="3">Uncharacterized protein</fullName>
    </submittedName>
</protein>
<dbReference type="Proteomes" id="UP001165080">
    <property type="component" value="Unassembled WGS sequence"/>
</dbReference>
<dbReference type="EMBL" id="BRXU01000001">
    <property type="protein sequence ID" value="GLC48620.1"/>
    <property type="molecule type" value="Genomic_DNA"/>
</dbReference>
<feature type="compositionally biased region" description="Pro residues" evidence="1">
    <location>
        <begin position="105"/>
        <end position="119"/>
    </location>
</feature>
<feature type="signal peptide" evidence="2">
    <location>
        <begin position="1"/>
        <end position="22"/>
    </location>
</feature>
<gene>
    <name evidence="3" type="primary">PLEST011604</name>
    <name evidence="3" type="ORF">PLESTB_000118300</name>
</gene>
<dbReference type="OrthoDB" id="547947at2759"/>
<feature type="compositionally biased region" description="Pro residues" evidence="1">
    <location>
        <begin position="84"/>
        <end position="96"/>
    </location>
</feature>
<feature type="region of interest" description="Disordered" evidence="1">
    <location>
        <begin position="75"/>
        <end position="125"/>
    </location>
</feature>
<organism evidence="3 4">
    <name type="scientific">Pleodorina starrii</name>
    <dbReference type="NCBI Taxonomy" id="330485"/>
    <lineage>
        <taxon>Eukaryota</taxon>
        <taxon>Viridiplantae</taxon>
        <taxon>Chlorophyta</taxon>
        <taxon>core chlorophytes</taxon>
        <taxon>Chlorophyceae</taxon>
        <taxon>CS clade</taxon>
        <taxon>Chlamydomonadales</taxon>
        <taxon>Volvocaceae</taxon>
        <taxon>Pleodorina</taxon>
    </lineage>
</organism>
<name>A0A9W6BBA3_9CHLO</name>
<reference evidence="3 4" key="1">
    <citation type="journal article" date="2023" name="Commun. Biol.">
        <title>Reorganization of the ancestral sex-determining regions during the evolution of trioecy in Pleodorina starrii.</title>
        <authorList>
            <person name="Takahashi K."/>
            <person name="Suzuki S."/>
            <person name="Kawai-Toyooka H."/>
            <person name="Yamamoto K."/>
            <person name="Hamaji T."/>
            <person name="Ootsuki R."/>
            <person name="Yamaguchi H."/>
            <person name="Kawachi M."/>
            <person name="Higashiyama T."/>
            <person name="Nozaki H."/>
        </authorList>
    </citation>
    <scope>NUCLEOTIDE SEQUENCE [LARGE SCALE GENOMIC DNA]</scope>
    <source>
        <strain evidence="3 4">NIES-4479</strain>
    </source>
</reference>
<dbReference type="AlphaFoldDB" id="A0A9W6BBA3"/>
<evidence type="ECO:0000256" key="2">
    <source>
        <dbReference type="SAM" id="SignalP"/>
    </source>
</evidence>
<evidence type="ECO:0000256" key="1">
    <source>
        <dbReference type="SAM" id="MobiDB-lite"/>
    </source>
</evidence>
<proteinExistence type="predicted"/>
<evidence type="ECO:0000313" key="4">
    <source>
        <dbReference type="Proteomes" id="UP001165080"/>
    </source>
</evidence>
<comment type="caution">
    <text evidence="3">The sequence shown here is derived from an EMBL/GenBank/DDBJ whole genome shotgun (WGS) entry which is preliminary data.</text>
</comment>
<evidence type="ECO:0000313" key="3">
    <source>
        <dbReference type="EMBL" id="GLC48620.1"/>
    </source>
</evidence>
<accession>A0A9W6BBA3</accession>